<dbReference type="GO" id="GO:0046872">
    <property type="term" value="F:metal ion binding"/>
    <property type="evidence" value="ECO:0007669"/>
    <property type="project" value="UniProtKB-UniRule"/>
</dbReference>
<name>A0AAN9V8E7_9ORTH</name>
<evidence type="ECO:0000313" key="2">
    <source>
        <dbReference type="EMBL" id="KAK7793519.1"/>
    </source>
</evidence>
<protein>
    <recommendedName>
        <fullName evidence="1">Dipeptidase</fullName>
        <ecNumber evidence="1">3.4.13.19</ecNumber>
    </recommendedName>
</protein>
<dbReference type="Proteomes" id="UP001378592">
    <property type="component" value="Unassembled WGS sequence"/>
</dbReference>
<comment type="similarity">
    <text evidence="1">Belongs to the metallo-dependent hydrolases superfamily. Peptidase M19 family.</text>
</comment>
<sequence>MNRLGMMVDLSHASVQTMKDVMQVSKAPIIFSHSSAFALCNSSRNVPDDVLKLVALNGGIVMVNFYTYFITCNATATIADVIAHINHIRDVAGIDHVGLGAGYDGINFTPTGLEDVSKYPQLLARLLEDPDWTEEDIKKLAGKNLLRVFGEVEEIRDKWRLAAVMPGEELIPAIYLKGHTDCMYLGS</sequence>
<dbReference type="EC" id="3.4.13.19" evidence="1"/>
<dbReference type="GO" id="GO:0006508">
    <property type="term" value="P:proteolysis"/>
    <property type="evidence" value="ECO:0007669"/>
    <property type="project" value="UniProtKB-KW"/>
</dbReference>
<comment type="catalytic activity">
    <reaction evidence="1">
        <text>an L-aminoacyl-L-amino acid + H2O = 2 an L-alpha-amino acid</text>
        <dbReference type="Rhea" id="RHEA:48940"/>
        <dbReference type="ChEBI" id="CHEBI:15377"/>
        <dbReference type="ChEBI" id="CHEBI:59869"/>
        <dbReference type="ChEBI" id="CHEBI:77460"/>
        <dbReference type="EC" id="3.4.13.19"/>
    </reaction>
</comment>
<keyword evidence="1" id="KW-0325">Glycoprotein</keyword>
<dbReference type="PANTHER" id="PTHR10443:SF12">
    <property type="entry name" value="DIPEPTIDASE"/>
    <property type="match status" value="1"/>
</dbReference>
<keyword evidence="1" id="KW-0378">Hydrolase</keyword>
<dbReference type="GO" id="GO:0098552">
    <property type="term" value="C:side of membrane"/>
    <property type="evidence" value="ECO:0007669"/>
    <property type="project" value="UniProtKB-KW"/>
</dbReference>
<reference evidence="2 3" key="1">
    <citation type="submission" date="2024-03" db="EMBL/GenBank/DDBJ databases">
        <title>The genome assembly and annotation of the cricket Gryllus longicercus Weissman &amp; Gray.</title>
        <authorList>
            <person name="Szrajer S."/>
            <person name="Gray D."/>
            <person name="Ylla G."/>
        </authorList>
    </citation>
    <scope>NUCLEOTIDE SEQUENCE [LARGE SCALE GENOMIC DNA]</scope>
    <source>
        <strain evidence="2">DAG 2021-001</strain>
        <tissue evidence="2">Whole body minus gut</tissue>
    </source>
</reference>
<keyword evidence="1" id="KW-0472">Membrane</keyword>
<keyword evidence="1" id="KW-0862">Zinc</keyword>
<keyword evidence="1" id="KW-0224">Dipeptidase</keyword>
<comment type="caution">
    <text evidence="2">The sequence shown here is derived from an EMBL/GenBank/DDBJ whole genome shotgun (WGS) entry which is preliminary data.</text>
</comment>
<dbReference type="SUPFAM" id="SSF51556">
    <property type="entry name" value="Metallo-dependent hydrolases"/>
    <property type="match status" value="1"/>
</dbReference>
<keyword evidence="1" id="KW-1015">Disulfide bond</keyword>
<keyword evidence="1" id="KW-0645">Protease</keyword>
<comment type="subunit">
    <text evidence="1">Homodimer; disulfide-linked.</text>
</comment>
<dbReference type="GO" id="GO:0070573">
    <property type="term" value="F:metallodipeptidase activity"/>
    <property type="evidence" value="ECO:0007669"/>
    <property type="project" value="InterPro"/>
</dbReference>
<dbReference type="EMBL" id="JAZDUA010000376">
    <property type="protein sequence ID" value="KAK7793519.1"/>
    <property type="molecule type" value="Genomic_DNA"/>
</dbReference>
<dbReference type="Pfam" id="PF01244">
    <property type="entry name" value="Peptidase_M19"/>
    <property type="match status" value="1"/>
</dbReference>
<organism evidence="2 3">
    <name type="scientific">Gryllus longicercus</name>
    <dbReference type="NCBI Taxonomy" id="2509291"/>
    <lineage>
        <taxon>Eukaryota</taxon>
        <taxon>Metazoa</taxon>
        <taxon>Ecdysozoa</taxon>
        <taxon>Arthropoda</taxon>
        <taxon>Hexapoda</taxon>
        <taxon>Insecta</taxon>
        <taxon>Pterygota</taxon>
        <taxon>Neoptera</taxon>
        <taxon>Polyneoptera</taxon>
        <taxon>Orthoptera</taxon>
        <taxon>Ensifera</taxon>
        <taxon>Gryllidea</taxon>
        <taxon>Grylloidea</taxon>
        <taxon>Gryllidae</taxon>
        <taxon>Gryllinae</taxon>
        <taxon>Gryllus</taxon>
    </lineage>
</organism>
<dbReference type="InterPro" id="IPR032466">
    <property type="entry name" value="Metal_Hydrolase"/>
</dbReference>
<dbReference type="PROSITE" id="PS51365">
    <property type="entry name" value="RENAL_DIPEPTIDASE_2"/>
    <property type="match status" value="1"/>
</dbReference>
<evidence type="ECO:0000256" key="1">
    <source>
        <dbReference type="RuleBase" id="RU341113"/>
    </source>
</evidence>
<proteinExistence type="inferred from homology"/>
<keyword evidence="3" id="KW-1185">Reference proteome</keyword>
<dbReference type="AlphaFoldDB" id="A0AAN9V8E7"/>
<dbReference type="InterPro" id="IPR008257">
    <property type="entry name" value="Pept_M19"/>
</dbReference>
<dbReference type="PANTHER" id="PTHR10443">
    <property type="entry name" value="MICROSOMAL DIPEPTIDASE"/>
    <property type="match status" value="1"/>
</dbReference>
<comment type="cofactor">
    <cofactor evidence="1">
        <name>Zn(2+)</name>
        <dbReference type="ChEBI" id="CHEBI:29105"/>
    </cofactor>
</comment>
<gene>
    <name evidence="2" type="ORF">R5R35_009504</name>
</gene>
<keyword evidence="1" id="KW-0479">Metal-binding</keyword>
<comment type="subcellular location">
    <subcellularLocation>
        <location evidence="1">Membrane</location>
        <topology evidence="1">Lipid-anchor</topology>
        <topology evidence="1">GPI-anchor</topology>
    </subcellularLocation>
</comment>
<accession>A0AAN9V8E7</accession>
<evidence type="ECO:0000313" key="3">
    <source>
        <dbReference type="Proteomes" id="UP001378592"/>
    </source>
</evidence>
<keyword evidence="1" id="KW-0482">Metalloprotease</keyword>
<dbReference type="Gene3D" id="3.20.20.140">
    <property type="entry name" value="Metal-dependent hydrolases"/>
    <property type="match status" value="1"/>
</dbReference>
<keyword evidence="1" id="KW-0336">GPI-anchor</keyword>
<keyword evidence="1" id="KW-0449">Lipoprotein</keyword>